<keyword evidence="1" id="KW-0732">Signal</keyword>
<proteinExistence type="predicted"/>
<keyword evidence="3" id="KW-1185">Reference proteome</keyword>
<reference evidence="2 3" key="1">
    <citation type="submission" date="2024-07" db="EMBL/GenBank/DDBJ databases">
        <title>Uliginosibacterium flavum JJ3220;KACC:17644.</title>
        <authorList>
            <person name="Kim M.K."/>
        </authorList>
    </citation>
    <scope>NUCLEOTIDE SEQUENCE [LARGE SCALE GENOMIC DNA]</scope>
    <source>
        <strain evidence="2 3">KACC:17644</strain>
    </source>
</reference>
<dbReference type="RefSeq" id="WP_354601981.1">
    <property type="nucleotide sequence ID" value="NZ_JBEWZI010000018.1"/>
</dbReference>
<sequence>MRKLLSVVMALICATSVLITPNARAAEATLAGFAFAGDYKTAQSRFPYSFKTFEKLKAAGVGQSLSAQVFSRTQGISNPAIELRPAGSLVNLKASDQALMIVLVLTDEVVSTENYGAYYKTFVNLRGNLLIFDYKAQTVVRTYPLSTVIFDATPNAPSEARLQALVENQLTSQDGQGLISLFAKRLATGELPKEGTKTLQVKKVEVSSEALAEFPEPLRRNPKAAATMVADAFASLLSSRVGVPLLPSSIGAVGGVMMMRLENGDDFKLKVAEGDYLFDIKINEFVKKKTDETSVGIAYVYGVKSSLKFYEPTLGTDFINTDLKNGESSVVPATQISSDNFPAYAEVINSMYKKFANFLVEGGQADQKWLAAAASAKDIKSQVETARDILRKSK</sequence>
<accession>A0ABV2TNL6</accession>
<feature type="signal peptide" evidence="1">
    <location>
        <begin position="1"/>
        <end position="25"/>
    </location>
</feature>
<dbReference type="Proteomes" id="UP001549691">
    <property type="component" value="Unassembled WGS sequence"/>
</dbReference>
<dbReference type="EMBL" id="JBEWZI010000018">
    <property type="protein sequence ID" value="MET7015521.1"/>
    <property type="molecule type" value="Genomic_DNA"/>
</dbReference>
<organism evidence="2 3">
    <name type="scientific">Uliginosibacterium flavum</name>
    <dbReference type="NCBI Taxonomy" id="1396831"/>
    <lineage>
        <taxon>Bacteria</taxon>
        <taxon>Pseudomonadati</taxon>
        <taxon>Pseudomonadota</taxon>
        <taxon>Betaproteobacteria</taxon>
        <taxon>Rhodocyclales</taxon>
        <taxon>Zoogloeaceae</taxon>
        <taxon>Uliginosibacterium</taxon>
    </lineage>
</organism>
<evidence type="ECO:0000256" key="1">
    <source>
        <dbReference type="SAM" id="SignalP"/>
    </source>
</evidence>
<evidence type="ECO:0000313" key="3">
    <source>
        <dbReference type="Proteomes" id="UP001549691"/>
    </source>
</evidence>
<comment type="caution">
    <text evidence="2">The sequence shown here is derived from an EMBL/GenBank/DDBJ whole genome shotgun (WGS) entry which is preliminary data.</text>
</comment>
<gene>
    <name evidence="2" type="ORF">ABXR19_15135</name>
</gene>
<name>A0ABV2TNL6_9RHOO</name>
<protein>
    <submittedName>
        <fullName evidence="2">Uncharacterized protein</fullName>
    </submittedName>
</protein>
<feature type="chain" id="PRO_5046554174" evidence="1">
    <location>
        <begin position="26"/>
        <end position="394"/>
    </location>
</feature>
<evidence type="ECO:0000313" key="2">
    <source>
        <dbReference type="EMBL" id="MET7015521.1"/>
    </source>
</evidence>